<accession>A0ABR1R7W2</accession>
<dbReference type="EMBL" id="JAQQWI010000018">
    <property type="protein sequence ID" value="KAK8001813.1"/>
    <property type="molecule type" value="Genomic_DNA"/>
</dbReference>
<gene>
    <name evidence="2" type="ORF">PG991_014035</name>
</gene>
<keyword evidence="3" id="KW-1185">Reference proteome</keyword>
<reference evidence="2 3" key="1">
    <citation type="submission" date="2023-01" db="EMBL/GenBank/DDBJ databases">
        <title>Analysis of 21 Apiospora genomes using comparative genomics revels a genus with tremendous synthesis potential of carbohydrate active enzymes and secondary metabolites.</title>
        <authorList>
            <person name="Sorensen T."/>
        </authorList>
    </citation>
    <scope>NUCLEOTIDE SEQUENCE [LARGE SCALE GENOMIC DNA]</scope>
    <source>
        <strain evidence="2 3">CBS 20057</strain>
    </source>
</reference>
<evidence type="ECO:0000313" key="3">
    <source>
        <dbReference type="Proteomes" id="UP001396898"/>
    </source>
</evidence>
<comment type="caution">
    <text evidence="2">The sequence shown here is derived from an EMBL/GenBank/DDBJ whole genome shotgun (WGS) entry which is preliminary data.</text>
</comment>
<feature type="compositionally biased region" description="Basic and acidic residues" evidence="1">
    <location>
        <begin position="7"/>
        <end position="25"/>
    </location>
</feature>
<evidence type="ECO:0000313" key="2">
    <source>
        <dbReference type="EMBL" id="KAK8001813.1"/>
    </source>
</evidence>
<sequence length="168" mass="18486">MASPPSDAHRLQRRDSSPRPSERSSSRRRPRLLRACVTEPSITTSSACKGVMTSPNSCQRATELLSRVAVSNAAASNFQLSSSPTSTRSFGTDASDKAGYHLDRELMQGNGCRWSPYRFRSEQRSGRPSGMLTPRCTDSAGGGYFSFPSFDTWDVEQQDEDKSFDSTT</sequence>
<feature type="region of interest" description="Disordered" evidence="1">
    <location>
        <begin position="1"/>
        <end position="33"/>
    </location>
</feature>
<protein>
    <submittedName>
        <fullName evidence="2">Uncharacterized protein</fullName>
    </submittedName>
</protein>
<evidence type="ECO:0000256" key="1">
    <source>
        <dbReference type="SAM" id="MobiDB-lite"/>
    </source>
</evidence>
<dbReference type="Proteomes" id="UP001396898">
    <property type="component" value="Unassembled WGS sequence"/>
</dbReference>
<organism evidence="2 3">
    <name type="scientific">Apiospora marii</name>
    <dbReference type="NCBI Taxonomy" id="335849"/>
    <lineage>
        <taxon>Eukaryota</taxon>
        <taxon>Fungi</taxon>
        <taxon>Dikarya</taxon>
        <taxon>Ascomycota</taxon>
        <taxon>Pezizomycotina</taxon>
        <taxon>Sordariomycetes</taxon>
        <taxon>Xylariomycetidae</taxon>
        <taxon>Amphisphaeriales</taxon>
        <taxon>Apiosporaceae</taxon>
        <taxon>Apiospora</taxon>
    </lineage>
</organism>
<name>A0ABR1R7W2_9PEZI</name>
<proteinExistence type="predicted"/>